<dbReference type="SUPFAM" id="SSF52540">
    <property type="entry name" value="P-loop containing nucleoside triphosphate hydrolases"/>
    <property type="match status" value="1"/>
</dbReference>
<dbReference type="InterPro" id="IPR011545">
    <property type="entry name" value="DEAD/DEAH_box_helicase_dom"/>
</dbReference>
<protein>
    <submittedName>
        <fullName evidence="2">DEAD/DEAH box helicase</fullName>
    </submittedName>
</protein>
<keyword evidence="3" id="KW-1185">Reference proteome</keyword>
<feature type="non-terminal residue" evidence="2">
    <location>
        <position position="466"/>
    </location>
</feature>
<accession>A0ABW3CRT1</accession>
<reference evidence="3" key="1">
    <citation type="journal article" date="2019" name="Int. J. Syst. Evol. Microbiol.">
        <title>The Global Catalogue of Microorganisms (GCM) 10K type strain sequencing project: providing services to taxonomists for standard genome sequencing and annotation.</title>
        <authorList>
            <consortium name="The Broad Institute Genomics Platform"/>
            <consortium name="The Broad Institute Genome Sequencing Center for Infectious Disease"/>
            <person name="Wu L."/>
            <person name="Ma J."/>
        </authorList>
    </citation>
    <scope>NUCLEOTIDE SEQUENCE [LARGE SCALE GENOMIC DNA]</scope>
    <source>
        <strain evidence="3">JCM 31696</strain>
    </source>
</reference>
<evidence type="ECO:0000259" key="1">
    <source>
        <dbReference type="PROSITE" id="PS51192"/>
    </source>
</evidence>
<feature type="domain" description="Helicase ATP-binding" evidence="1">
    <location>
        <begin position="89"/>
        <end position="290"/>
    </location>
</feature>
<dbReference type="PROSITE" id="PS51192">
    <property type="entry name" value="HELICASE_ATP_BIND_1"/>
    <property type="match status" value="1"/>
</dbReference>
<dbReference type="EMBL" id="JBHTIR010004395">
    <property type="protein sequence ID" value="MFD0857270.1"/>
    <property type="molecule type" value="Genomic_DNA"/>
</dbReference>
<dbReference type="GO" id="GO:0004386">
    <property type="term" value="F:helicase activity"/>
    <property type="evidence" value="ECO:0007669"/>
    <property type="project" value="UniProtKB-KW"/>
</dbReference>
<organism evidence="2 3">
    <name type="scientific">Actinomadura adrarensis</name>
    <dbReference type="NCBI Taxonomy" id="1819600"/>
    <lineage>
        <taxon>Bacteria</taxon>
        <taxon>Bacillati</taxon>
        <taxon>Actinomycetota</taxon>
        <taxon>Actinomycetes</taxon>
        <taxon>Streptosporangiales</taxon>
        <taxon>Thermomonosporaceae</taxon>
        <taxon>Actinomadura</taxon>
    </lineage>
</organism>
<name>A0ABW3CRT1_9ACTN</name>
<evidence type="ECO:0000313" key="3">
    <source>
        <dbReference type="Proteomes" id="UP001597083"/>
    </source>
</evidence>
<keyword evidence="2" id="KW-0347">Helicase</keyword>
<comment type="caution">
    <text evidence="2">The sequence shown here is derived from an EMBL/GenBank/DDBJ whole genome shotgun (WGS) entry which is preliminary data.</text>
</comment>
<keyword evidence="2" id="KW-0547">Nucleotide-binding</keyword>
<dbReference type="Proteomes" id="UP001597083">
    <property type="component" value="Unassembled WGS sequence"/>
</dbReference>
<dbReference type="InterPro" id="IPR014001">
    <property type="entry name" value="Helicase_ATP-bd"/>
</dbReference>
<gene>
    <name evidence="2" type="ORF">ACFQ07_34015</name>
</gene>
<keyword evidence="2" id="KW-0067">ATP-binding</keyword>
<dbReference type="InterPro" id="IPR027417">
    <property type="entry name" value="P-loop_NTPase"/>
</dbReference>
<dbReference type="Gene3D" id="3.40.50.300">
    <property type="entry name" value="P-loop containing nucleotide triphosphate hydrolases"/>
    <property type="match status" value="1"/>
</dbReference>
<evidence type="ECO:0000313" key="2">
    <source>
        <dbReference type="EMBL" id="MFD0857270.1"/>
    </source>
</evidence>
<dbReference type="SMART" id="SM00487">
    <property type="entry name" value="DEXDc"/>
    <property type="match status" value="1"/>
</dbReference>
<dbReference type="Pfam" id="PF00270">
    <property type="entry name" value="DEAD"/>
    <property type="match status" value="1"/>
</dbReference>
<proteinExistence type="predicted"/>
<dbReference type="PANTHER" id="PTHR47957">
    <property type="entry name" value="ATP-DEPENDENT HELICASE HRQ1"/>
    <property type="match status" value="1"/>
</dbReference>
<sequence>MRPTLEARGLKESLLEYLSTTYALTDEGVREALHRFLGDERSGMFRGPYLRIRTPFTLAGDDWRKHLEWPVEGFWPYAHQAAAFARLTSANGHTPEPTLITTGTGSGKTESFLYPVLEHCRREREAGRTGVKAVFLYPMNALATDQAQRINDILVQNEADLGKVRAGLYIGDRAAIRYDKVRTRRSEMQLSPPDILLTNFKMLDLLLQREADAPLWQGADIRYVVVDEFHTYDGAQGTDVAMLLRRLAAVVGAPEAQRPLGRMCPVATSATLASGTGDDGVASLLKVATDVFGTEFKAESIVGEDRLPVEEFIPLAKLTMQGLPTPDELLALPDPADGDEALLDLIEAVTGVRDLDPVTLGGNLKRHLFTRAVMQALDGGVKTSDEVLDIMWRAGAAGWSEAVATQQEKAAEALARFVALLSYARDPDPSTGGTRPFVHVEVHQWARSVSRVLRGVLPWPRAEFRW</sequence>
<dbReference type="PANTHER" id="PTHR47957:SF3">
    <property type="entry name" value="ATP-DEPENDENT HELICASE HRQ1"/>
    <property type="match status" value="1"/>
</dbReference>
<keyword evidence="2" id="KW-0378">Hydrolase</keyword>